<evidence type="ECO:0000313" key="1">
    <source>
        <dbReference type="EMBL" id="KAJ1113043.1"/>
    </source>
</evidence>
<dbReference type="AlphaFoldDB" id="A0AAV7NFC3"/>
<proteinExistence type="predicted"/>
<comment type="caution">
    <text evidence="1">The sequence shown here is derived from an EMBL/GenBank/DDBJ whole genome shotgun (WGS) entry which is preliminary data.</text>
</comment>
<organism evidence="1 2">
    <name type="scientific">Pleurodeles waltl</name>
    <name type="common">Iberian ribbed newt</name>
    <dbReference type="NCBI Taxonomy" id="8319"/>
    <lineage>
        <taxon>Eukaryota</taxon>
        <taxon>Metazoa</taxon>
        <taxon>Chordata</taxon>
        <taxon>Craniata</taxon>
        <taxon>Vertebrata</taxon>
        <taxon>Euteleostomi</taxon>
        <taxon>Amphibia</taxon>
        <taxon>Batrachia</taxon>
        <taxon>Caudata</taxon>
        <taxon>Salamandroidea</taxon>
        <taxon>Salamandridae</taxon>
        <taxon>Pleurodelinae</taxon>
        <taxon>Pleurodeles</taxon>
    </lineage>
</organism>
<accession>A0AAV7NFC3</accession>
<evidence type="ECO:0000313" key="2">
    <source>
        <dbReference type="Proteomes" id="UP001066276"/>
    </source>
</evidence>
<name>A0AAV7NFC3_PLEWA</name>
<protein>
    <submittedName>
        <fullName evidence="1">Uncharacterized protein</fullName>
    </submittedName>
</protein>
<dbReference type="Proteomes" id="UP001066276">
    <property type="component" value="Chromosome 8"/>
</dbReference>
<reference evidence="1" key="1">
    <citation type="journal article" date="2022" name="bioRxiv">
        <title>Sequencing and chromosome-scale assembly of the giantPleurodeles waltlgenome.</title>
        <authorList>
            <person name="Brown T."/>
            <person name="Elewa A."/>
            <person name="Iarovenko S."/>
            <person name="Subramanian E."/>
            <person name="Araus A.J."/>
            <person name="Petzold A."/>
            <person name="Susuki M."/>
            <person name="Suzuki K.-i.T."/>
            <person name="Hayashi T."/>
            <person name="Toyoda A."/>
            <person name="Oliveira C."/>
            <person name="Osipova E."/>
            <person name="Leigh N.D."/>
            <person name="Simon A."/>
            <person name="Yun M.H."/>
        </authorList>
    </citation>
    <scope>NUCLEOTIDE SEQUENCE</scope>
    <source>
        <strain evidence="1">20211129_DDA</strain>
        <tissue evidence="1">Liver</tissue>
    </source>
</reference>
<sequence length="133" mass="14738">MYEQVGLKRLQRPIKMALHLHLRSISTTCPRGGQIPALGLPPEVACGDGRDNKGTRRQQQLGINVIVKYLSWKSLGPPGPRAVPRRPKALMSHVRRSAVRHLNTGDIRGLISANKSSQLEDFFKFFSLFAAGV</sequence>
<gene>
    <name evidence="1" type="ORF">NDU88_001302</name>
</gene>
<keyword evidence="2" id="KW-1185">Reference proteome</keyword>
<dbReference type="EMBL" id="JANPWB010000012">
    <property type="protein sequence ID" value="KAJ1113043.1"/>
    <property type="molecule type" value="Genomic_DNA"/>
</dbReference>